<accession>E4WSS3</accession>
<proteinExistence type="predicted"/>
<gene>
    <name evidence="1" type="ORF">GSOID_T00005817001</name>
</gene>
<organism evidence="1">
    <name type="scientific">Oikopleura dioica</name>
    <name type="common">Tunicate</name>
    <dbReference type="NCBI Taxonomy" id="34765"/>
    <lineage>
        <taxon>Eukaryota</taxon>
        <taxon>Metazoa</taxon>
        <taxon>Chordata</taxon>
        <taxon>Tunicata</taxon>
        <taxon>Appendicularia</taxon>
        <taxon>Copelata</taxon>
        <taxon>Oikopleuridae</taxon>
        <taxon>Oikopleura</taxon>
    </lineage>
</organism>
<dbReference type="AlphaFoldDB" id="E4WSS3"/>
<keyword evidence="2" id="KW-1185">Reference proteome</keyword>
<dbReference type="Proteomes" id="UP000001307">
    <property type="component" value="Unassembled WGS sequence"/>
</dbReference>
<reference evidence="1" key="1">
    <citation type="journal article" date="2010" name="Science">
        <title>Plasticity of animal genome architecture unmasked by rapid evolution of a pelagic tunicate.</title>
        <authorList>
            <person name="Denoeud F."/>
            <person name="Henriet S."/>
            <person name="Mungpakdee S."/>
            <person name="Aury J.M."/>
            <person name="Da Silva C."/>
            <person name="Brinkmann H."/>
            <person name="Mikhaleva J."/>
            <person name="Olsen L.C."/>
            <person name="Jubin C."/>
            <person name="Canestro C."/>
            <person name="Bouquet J.M."/>
            <person name="Danks G."/>
            <person name="Poulain J."/>
            <person name="Campsteijn C."/>
            <person name="Adamski M."/>
            <person name="Cross I."/>
            <person name="Yadetie F."/>
            <person name="Muffato M."/>
            <person name="Louis A."/>
            <person name="Butcher S."/>
            <person name="Tsagkogeorga G."/>
            <person name="Konrad A."/>
            <person name="Singh S."/>
            <person name="Jensen M.F."/>
            <person name="Cong E.H."/>
            <person name="Eikeseth-Otteraa H."/>
            <person name="Noel B."/>
            <person name="Anthouard V."/>
            <person name="Porcel B.M."/>
            <person name="Kachouri-Lafond R."/>
            <person name="Nishino A."/>
            <person name="Ugolini M."/>
            <person name="Chourrout P."/>
            <person name="Nishida H."/>
            <person name="Aasland R."/>
            <person name="Huzurbazar S."/>
            <person name="Westhof E."/>
            <person name="Delsuc F."/>
            <person name="Lehrach H."/>
            <person name="Reinhardt R."/>
            <person name="Weissenbach J."/>
            <person name="Roy S.W."/>
            <person name="Artiguenave F."/>
            <person name="Postlethwait J.H."/>
            <person name="Manak J.R."/>
            <person name="Thompson E.M."/>
            <person name="Jaillon O."/>
            <person name="Du Pasquier L."/>
            <person name="Boudinot P."/>
            <person name="Liberles D.A."/>
            <person name="Volff J.N."/>
            <person name="Philippe H."/>
            <person name="Lenhard B."/>
            <person name="Roest Crollius H."/>
            <person name="Wincker P."/>
            <person name="Chourrout D."/>
        </authorList>
    </citation>
    <scope>NUCLEOTIDE SEQUENCE [LARGE SCALE GENOMIC DNA]</scope>
</reference>
<sequence length="145" mass="16362">MGNQHTTIKNETTADFYVMSFSDADVICSYYYQFKRCPAGERISIECLPGDAIKIGIIFYIDDGNLITGNHKGDYDFWRVKNHKELVVSYIGDKKGVGLKNSTDGITYWASYSYEFYPADTKAIAGTMDGIRRFAACSPDYIVNK</sequence>
<evidence type="ECO:0000313" key="1">
    <source>
        <dbReference type="EMBL" id="CBY06755.1"/>
    </source>
</evidence>
<dbReference type="InParanoid" id="E4WSS3"/>
<name>E4WSS3_OIKDI</name>
<protein>
    <submittedName>
        <fullName evidence="1">Uncharacterized protein</fullName>
    </submittedName>
</protein>
<evidence type="ECO:0000313" key="2">
    <source>
        <dbReference type="Proteomes" id="UP000001307"/>
    </source>
</evidence>
<dbReference type="EMBL" id="FN653016">
    <property type="protein sequence ID" value="CBY06755.1"/>
    <property type="molecule type" value="Genomic_DNA"/>
</dbReference>